<dbReference type="Gene3D" id="1.10.150.20">
    <property type="entry name" value="5' to 3' exonuclease, C-terminal subdomain"/>
    <property type="match status" value="1"/>
</dbReference>
<feature type="domain" description="XPG-I" evidence="4">
    <location>
        <begin position="116"/>
        <end position="193"/>
    </location>
</feature>
<evidence type="ECO:0008006" key="8">
    <source>
        <dbReference type="Google" id="ProtNLM"/>
    </source>
</evidence>
<dbReference type="EMBL" id="JAWDJX010000016">
    <property type="protein sequence ID" value="KAK3053439.1"/>
    <property type="molecule type" value="Genomic_DNA"/>
</dbReference>
<keyword evidence="1" id="KW-0540">Nuclease</keyword>
<dbReference type="Proteomes" id="UP001271007">
    <property type="component" value="Unassembled WGS sequence"/>
</dbReference>
<feature type="region of interest" description="Disordered" evidence="3">
    <location>
        <begin position="438"/>
        <end position="518"/>
    </location>
</feature>
<evidence type="ECO:0000256" key="2">
    <source>
        <dbReference type="ARBA" id="ARBA00022801"/>
    </source>
</evidence>
<gene>
    <name evidence="6" type="ORF">LTR09_005608</name>
</gene>
<dbReference type="PANTHER" id="PTHR11081:SF62">
    <property type="entry name" value="XPG-I DOMAIN-CONTAINING PROTEIN"/>
    <property type="match status" value="1"/>
</dbReference>
<organism evidence="6 7">
    <name type="scientific">Extremus antarcticus</name>
    <dbReference type="NCBI Taxonomy" id="702011"/>
    <lineage>
        <taxon>Eukaryota</taxon>
        <taxon>Fungi</taxon>
        <taxon>Dikarya</taxon>
        <taxon>Ascomycota</taxon>
        <taxon>Pezizomycotina</taxon>
        <taxon>Dothideomycetes</taxon>
        <taxon>Dothideomycetidae</taxon>
        <taxon>Mycosphaerellales</taxon>
        <taxon>Extremaceae</taxon>
        <taxon>Extremus</taxon>
    </lineage>
</organism>
<proteinExistence type="predicted"/>
<evidence type="ECO:0000256" key="3">
    <source>
        <dbReference type="SAM" id="MobiDB-lite"/>
    </source>
</evidence>
<dbReference type="Pfam" id="PF00867">
    <property type="entry name" value="XPG_I"/>
    <property type="match status" value="1"/>
</dbReference>
<feature type="compositionally biased region" description="Basic and acidic residues" evidence="3">
    <location>
        <begin position="573"/>
        <end position="583"/>
    </location>
</feature>
<dbReference type="AlphaFoldDB" id="A0AAJ0DG95"/>
<dbReference type="InterPro" id="IPR006084">
    <property type="entry name" value="XPG/Rad2"/>
</dbReference>
<dbReference type="SMART" id="SM00485">
    <property type="entry name" value="XPGN"/>
    <property type="match status" value="1"/>
</dbReference>
<dbReference type="InterPro" id="IPR006085">
    <property type="entry name" value="XPG_DNA_repair_N"/>
</dbReference>
<feature type="compositionally biased region" description="Polar residues" evidence="3">
    <location>
        <begin position="621"/>
        <end position="639"/>
    </location>
</feature>
<feature type="region of interest" description="Disordered" evidence="3">
    <location>
        <begin position="536"/>
        <end position="655"/>
    </location>
</feature>
<dbReference type="SUPFAM" id="SSF47807">
    <property type="entry name" value="5' to 3' exonuclease, C-terminal subdomain"/>
    <property type="match status" value="1"/>
</dbReference>
<evidence type="ECO:0000259" key="4">
    <source>
        <dbReference type="SMART" id="SM00484"/>
    </source>
</evidence>
<keyword evidence="2" id="KW-0378">Hydrolase</keyword>
<feature type="domain" description="XPG N-terminal" evidence="5">
    <location>
        <begin position="1"/>
        <end position="109"/>
    </location>
</feature>
<keyword evidence="7" id="KW-1185">Reference proteome</keyword>
<dbReference type="CDD" id="cd09870">
    <property type="entry name" value="PIN_YEN1"/>
    <property type="match status" value="1"/>
</dbReference>
<reference evidence="6" key="1">
    <citation type="submission" date="2023-04" db="EMBL/GenBank/DDBJ databases">
        <title>Black Yeasts Isolated from many extreme environments.</title>
        <authorList>
            <person name="Coleine C."/>
            <person name="Stajich J.E."/>
            <person name="Selbmann L."/>
        </authorList>
    </citation>
    <scope>NUCLEOTIDE SEQUENCE</scope>
    <source>
        <strain evidence="6">CCFEE 5312</strain>
    </source>
</reference>
<dbReference type="GO" id="GO:0006281">
    <property type="term" value="P:DNA repair"/>
    <property type="evidence" value="ECO:0007669"/>
    <property type="project" value="UniProtKB-ARBA"/>
</dbReference>
<evidence type="ECO:0000313" key="6">
    <source>
        <dbReference type="EMBL" id="KAK3053439.1"/>
    </source>
</evidence>
<dbReference type="GO" id="GO:0017108">
    <property type="term" value="F:5'-flap endonuclease activity"/>
    <property type="evidence" value="ECO:0007669"/>
    <property type="project" value="TreeGrafter"/>
</dbReference>
<dbReference type="Gene3D" id="3.40.50.1010">
    <property type="entry name" value="5'-nuclease"/>
    <property type="match status" value="2"/>
</dbReference>
<evidence type="ECO:0000259" key="5">
    <source>
        <dbReference type="SMART" id="SM00485"/>
    </source>
</evidence>
<feature type="compositionally biased region" description="Low complexity" evidence="3">
    <location>
        <begin position="537"/>
        <end position="546"/>
    </location>
</feature>
<accession>A0AAJ0DG95</accession>
<name>A0AAJ0DG95_9PEZI</name>
<protein>
    <recommendedName>
        <fullName evidence="8">XPG-I domain-containing protein</fullName>
    </recommendedName>
</protein>
<dbReference type="SUPFAM" id="SSF88723">
    <property type="entry name" value="PIN domain-like"/>
    <property type="match status" value="1"/>
</dbReference>
<dbReference type="PRINTS" id="PR00853">
    <property type="entry name" value="XPGRADSUPER"/>
</dbReference>
<evidence type="ECO:0000313" key="7">
    <source>
        <dbReference type="Proteomes" id="UP001271007"/>
    </source>
</evidence>
<evidence type="ECO:0000256" key="1">
    <source>
        <dbReference type="ARBA" id="ARBA00022722"/>
    </source>
</evidence>
<dbReference type="InterPro" id="IPR006086">
    <property type="entry name" value="XPG-I_dom"/>
</dbReference>
<sequence>MGIPGLWDILGDGEVKSIAELSTEHLKRTGRPLRVAIDEAGWRFNNLTDQQVAAIRAKEPRANPIERTILWRLFRLMRMNIQPIFIFDGPSRPWKRGGVAGRIDWKKIDLLRKTFDQLKIPHHRAPAEAEAECARLNQLGIVDAVWSDDGDTLMFGANVLIRDYREGGGKSGKKSDSHVRVYRAEAIVRDFGIDRQGLILFALLNGGDYDSKGLEGCGPKAALAAAQFDNGRLSRILCETPLRQLQIFTEYLREYFQKSSKQNVFVPVGYPRDLHVKNYREPKVSSAEDAHNLRGLSKGWEMPIHEEKLRTFLLERFNFQTREYIKHIVPVLLTRTLTNTEPEGVQKNADFRIELVTKRGQDPHAPVTEREITFSPLGATALDLIKQPANEDWSTYTKKDGVLFDPEQPVEAELLECVLEKGLRSVELQRLKEFACQPKPRKRKRKAKDAVGDPASSATVAGEALPVAPKKATKKPRMEVEDAQIVKPVTKKKRKTKKEKEQEAAAAAAATADPPSTFRLPTVLERYGSWLDVAEASSFQSSSRSSQNEHIPLPLVDIATSSRQDVAPQPRTSDSRHRAHPSEQARPSSSLPAPSSAFSAGSVPQVVKSSSQGRDEHTMLPTKSSTPTVSAHSDRTSSPVLPAVRSSPLIKDGERSRQEIAAARLRHFEKAAEPTFDAFSRTKTTLKHTRPTEDIVTTATPRKPMREVVDLTLDD</sequence>
<comment type="caution">
    <text evidence="6">The sequence shown here is derived from an EMBL/GenBank/DDBJ whole genome shotgun (WGS) entry which is preliminary data.</text>
</comment>
<feature type="compositionally biased region" description="Low complexity" evidence="3">
    <location>
        <begin position="585"/>
        <end position="604"/>
    </location>
</feature>
<dbReference type="Pfam" id="PF00752">
    <property type="entry name" value="XPG_N"/>
    <property type="match status" value="1"/>
</dbReference>
<dbReference type="InterPro" id="IPR036279">
    <property type="entry name" value="5-3_exonuclease_C_sf"/>
</dbReference>
<dbReference type="SMART" id="SM00484">
    <property type="entry name" value="XPGI"/>
    <property type="match status" value="1"/>
</dbReference>
<dbReference type="PANTHER" id="PTHR11081">
    <property type="entry name" value="FLAP ENDONUCLEASE FAMILY MEMBER"/>
    <property type="match status" value="1"/>
</dbReference>
<dbReference type="InterPro" id="IPR029060">
    <property type="entry name" value="PIN-like_dom_sf"/>
</dbReference>